<feature type="transmembrane region" description="Helical" evidence="1">
    <location>
        <begin position="121"/>
        <end position="139"/>
    </location>
</feature>
<evidence type="ECO:0000313" key="2">
    <source>
        <dbReference type="EMBL" id="MFC3192652.1"/>
    </source>
</evidence>
<proteinExistence type="predicted"/>
<feature type="transmembrane region" description="Helical" evidence="1">
    <location>
        <begin position="6"/>
        <end position="24"/>
    </location>
</feature>
<gene>
    <name evidence="2" type="ORF">ACFODZ_00230</name>
</gene>
<dbReference type="InterPro" id="IPR007395">
    <property type="entry name" value="Zn_peptidase_2"/>
</dbReference>
<keyword evidence="3" id="KW-1185">Reference proteome</keyword>
<sequence length="225" mass="25318">MPIVLIIIFILIIFGPQLWVKYVLRKHNAQLDHLDGTGGELAVHLIERFELDGVRVVKGQPGEDHYDPQNKVVSLSPDHFDGKSLTAVAVAAHEVGHAIQFCREEPVSRLRDKYLGKAYRIRHFGVMFLMAAPFLAVVFRIPHLAVLTIIIGLATMIVSVLMHVAVLPEEYDASFNKAMPILSEGYLSSDQLPKVRQILKACALTYVAAAMADILNLWRWIRFIR</sequence>
<keyword evidence="1" id="KW-1133">Transmembrane helix</keyword>
<feature type="transmembrane region" description="Helical" evidence="1">
    <location>
        <begin position="145"/>
        <end position="167"/>
    </location>
</feature>
<accession>A0ABV7J6D3</accession>
<dbReference type="EMBL" id="JBHRTS010000001">
    <property type="protein sequence ID" value="MFC3192652.1"/>
    <property type="molecule type" value="Genomic_DNA"/>
</dbReference>
<evidence type="ECO:0000256" key="1">
    <source>
        <dbReference type="SAM" id="Phobius"/>
    </source>
</evidence>
<evidence type="ECO:0000313" key="3">
    <source>
        <dbReference type="Proteomes" id="UP001595533"/>
    </source>
</evidence>
<organism evidence="2 3">
    <name type="scientific">Marinicella sediminis</name>
    <dbReference type="NCBI Taxonomy" id="1792834"/>
    <lineage>
        <taxon>Bacteria</taxon>
        <taxon>Pseudomonadati</taxon>
        <taxon>Pseudomonadota</taxon>
        <taxon>Gammaproteobacteria</taxon>
        <taxon>Lysobacterales</taxon>
        <taxon>Marinicellaceae</taxon>
        <taxon>Marinicella</taxon>
    </lineage>
</organism>
<keyword evidence="1" id="KW-0472">Membrane</keyword>
<reference evidence="3" key="1">
    <citation type="journal article" date="2019" name="Int. J. Syst. Evol. Microbiol.">
        <title>The Global Catalogue of Microorganisms (GCM) 10K type strain sequencing project: providing services to taxonomists for standard genome sequencing and annotation.</title>
        <authorList>
            <consortium name="The Broad Institute Genomics Platform"/>
            <consortium name="The Broad Institute Genome Sequencing Center for Infectious Disease"/>
            <person name="Wu L."/>
            <person name="Ma J."/>
        </authorList>
    </citation>
    <scope>NUCLEOTIDE SEQUENCE [LARGE SCALE GENOMIC DNA]</scope>
    <source>
        <strain evidence="3">KCTC 42953</strain>
    </source>
</reference>
<dbReference type="PANTHER" id="PTHR36434:SF1">
    <property type="entry name" value="MEMBRANE PROTEASE YUGP-RELATED"/>
    <property type="match status" value="1"/>
</dbReference>
<keyword evidence="1" id="KW-0812">Transmembrane</keyword>
<comment type="caution">
    <text evidence="2">The sequence shown here is derived from an EMBL/GenBank/DDBJ whole genome shotgun (WGS) entry which is preliminary data.</text>
</comment>
<dbReference type="Pfam" id="PF04298">
    <property type="entry name" value="Zn_peptidase_2"/>
    <property type="match status" value="1"/>
</dbReference>
<dbReference type="Proteomes" id="UP001595533">
    <property type="component" value="Unassembled WGS sequence"/>
</dbReference>
<protein>
    <submittedName>
        <fullName evidence="2">Zinc metallopeptidase</fullName>
    </submittedName>
</protein>
<dbReference type="PANTHER" id="PTHR36434">
    <property type="entry name" value="MEMBRANE PROTEASE YUGP-RELATED"/>
    <property type="match status" value="1"/>
</dbReference>
<name>A0ABV7J6D3_9GAMM</name>
<dbReference type="RefSeq" id="WP_077412811.1">
    <property type="nucleotide sequence ID" value="NZ_JBHRTS010000001.1"/>
</dbReference>